<reference evidence="5 6" key="1">
    <citation type="submission" date="2016-02" db="EMBL/GenBank/DDBJ databases">
        <title>Comparative genomic and transcriptomic foundation for Pichia pastoris.</title>
        <authorList>
            <person name="Love K.R."/>
            <person name="Shah K.A."/>
            <person name="Whittaker C.A."/>
            <person name="Wu J."/>
            <person name="Bartlett M.C."/>
            <person name="Ma D."/>
            <person name="Leeson R.L."/>
            <person name="Priest M."/>
            <person name="Young S.K."/>
            <person name="Love J.C."/>
        </authorList>
    </citation>
    <scope>NUCLEOTIDE SEQUENCE [LARGE SCALE GENOMIC DNA]</scope>
    <source>
        <strain evidence="5 6">ATCC 28485</strain>
    </source>
</reference>
<dbReference type="SUPFAM" id="SSF50630">
    <property type="entry name" value="Acid proteases"/>
    <property type="match status" value="1"/>
</dbReference>
<feature type="compositionally biased region" description="Low complexity" evidence="2">
    <location>
        <begin position="450"/>
        <end position="469"/>
    </location>
</feature>
<organism evidence="5 6">
    <name type="scientific">Komagataella pastoris</name>
    <name type="common">Yeast</name>
    <name type="synonym">Pichia pastoris</name>
    <dbReference type="NCBI Taxonomy" id="4922"/>
    <lineage>
        <taxon>Eukaryota</taxon>
        <taxon>Fungi</taxon>
        <taxon>Dikarya</taxon>
        <taxon>Ascomycota</taxon>
        <taxon>Saccharomycotina</taxon>
        <taxon>Pichiomycetes</taxon>
        <taxon>Pichiales</taxon>
        <taxon>Pichiaceae</taxon>
        <taxon>Komagataella</taxon>
    </lineage>
</organism>
<gene>
    <name evidence="5" type="primary">YPS7</name>
    <name evidence="5" type="ORF">ATY40_BA7500420</name>
</gene>
<feature type="region of interest" description="Disordered" evidence="2">
    <location>
        <begin position="403"/>
        <end position="475"/>
    </location>
</feature>
<sequence length="582" mass="62995">MYQALLVLSLICFSSANFVKLRSNGGMFYDTMAGVPRSDEEFWLRLDINQGLSWTLDSSYYSCNGSNASSSLCFDSAQNAYDASNSPTSDFVDLYANTTVNTTDEASAERVNLTNNLFADGVYMEDNFYVTLNNGDRMTATDLTFINAHNSSAAVGSLALGSYTSQDVPTFLQRLKSGGLIESNSFSLALNEIDSSYGELYLGTINSTKYVEPLVEFDFIPVSDPNGVFGFDWEDTFPTVPISGLSMSSNDKQRTVFFPNEWNNTVTTGTYPLPMMLDSRNIFIHLPFSSIIHIAVQLNALYLDTLHRWAVNCSVGQLDATLNFHMGNLTVHAPIKELIYPAYQGDKRLNFADGEDVCILAMAPDVYIGYPLLGTPFLRNAVVAINHDLKKVAVANLNRDSIPPASNVSVSEPMGVYLPPPSSTSRTSERPSTLDESSTANFEKREESDVSSSSVTNTSSRNSSTITSSEAQTQQTSGIAIIETDSIPGALGNNLTAYSTLTLTINTNSQVDELNPNIATAFISNGSIYSEPYPFSGTGVAESFSASPSQAEGSNSSSSGSSLILCFFTSLTSLMTVCCLLL</sequence>
<keyword evidence="6" id="KW-1185">Reference proteome</keyword>
<dbReference type="EMBL" id="CP014584">
    <property type="protein sequence ID" value="ANZ73899.1"/>
    <property type="molecule type" value="Genomic_DNA"/>
</dbReference>
<feature type="chain" id="PRO_5008539341" evidence="3">
    <location>
        <begin position="17"/>
        <end position="582"/>
    </location>
</feature>
<evidence type="ECO:0000256" key="1">
    <source>
        <dbReference type="ARBA" id="ARBA00023157"/>
    </source>
</evidence>
<evidence type="ECO:0000256" key="2">
    <source>
        <dbReference type="SAM" id="MobiDB-lite"/>
    </source>
</evidence>
<feature type="domain" description="Peptidase A1" evidence="4">
    <location>
        <begin position="29"/>
        <end position="395"/>
    </location>
</feature>
<evidence type="ECO:0000313" key="6">
    <source>
        <dbReference type="Proteomes" id="UP000094565"/>
    </source>
</evidence>
<proteinExistence type="predicted"/>
<dbReference type="PROSITE" id="PS51767">
    <property type="entry name" value="PEPTIDASE_A1"/>
    <property type="match status" value="1"/>
</dbReference>
<evidence type="ECO:0000313" key="5">
    <source>
        <dbReference type="EMBL" id="ANZ73899.1"/>
    </source>
</evidence>
<feature type="signal peptide" evidence="3">
    <location>
        <begin position="1"/>
        <end position="16"/>
    </location>
</feature>
<dbReference type="Gene3D" id="2.40.70.10">
    <property type="entry name" value="Acid Proteases"/>
    <property type="match status" value="2"/>
</dbReference>
<dbReference type="GO" id="GO:0004190">
    <property type="term" value="F:aspartic-type endopeptidase activity"/>
    <property type="evidence" value="ECO:0007669"/>
    <property type="project" value="UniProtKB-ARBA"/>
</dbReference>
<keyword evidence="1" id="KW-1015">Disulfide bond</keyword>
<accession>A0A1B2J7D2</accession>
<dbReference type="AlphaFoldDB" id="A0A1B2J7D2"/>
<dbReference type="Proteomes" id="UP000094565">
    <property type="component" value="Chromosome 1"/>
</dbReference>
<dbReference type="InterPro" id="IPR033121">
    <property type="entry name" value="PEPTIDASE_A1"/>
</dbReference>
<protein>
    <submittedName>
        <fullName evidence="5">BA75_00420T0</fullName>
    </submittedName>
</protein>
<name>A0A1B2J7D2_PICPA</name>
<dbReference type="Pfam" id="PF00026">
    <property type="entry name" value="Asp"/>
    <property type="match status" value="1"/>
</dbReference>
<dbReference type="OrthoDB" id="771136at2759"/>
<keyword evidence="3" id="KW-0732">Signal</keyword>
<evidence type="ECO:0000259" key="4">
    <source>
        <dbReference type="PROSITE" id="PS51767"/>
    </source>
</evidence>
<dbReference type="InterPro" id="IPR021109">
    <property type="entry name" value="Peptidase_aspartic_dom_sf"/>
</dbReference>
<evidence type="ECO:0000256" key="3">
    <source>
        <dbReference type="SAM" id="SignalP"/>
    </source>
</evidence>